<proteinExistence type="predicted"/>
<accession>A0A645IF29</accession>
<sequence>MDELAIVAEQQHARRILVQTTHRLNTLHRSLVGSLTQRSRQQGIDAGVGRWLLRALGAGRLVQQHVTQCVILPLHALHPEAQTFGIHLLGGIQDLLPVGGLWVP</sequence>
<organism evidence="1">
    <name type="scientific">bioreactor metagenome</name>
    <dbReference type="NCBI Taxonomy" id="1076179"/>
    <lineage>
        <taxon>unclassified sequences</taxon>
        <taxon>metagenomes</taxon>
        <taxon>ecological metagenomes</taxon>
    </lineage>
</organism>
<protein>
    <submittedName>
        <fullName evidence="1">Uncharacterized protein</fullName>
    </submittedName>
</protein>
<reference evidence="1" key="1">
    <citation type="submission" date="2019-08" db="EMBL/GenBank/DDBJ databases">
        <authorList>
            <person name="Kucharzyk K."/>
            <person name="Murdoch R.W."/>
            <person name="Higgins S."/>
            <person name="Loffler F."/>
        </authorList>
    </citation>
    <scope>NUCLEOTIDE SEQUENCE</scope>
</reference>
<name>A0A645IF29_9ZZZZ</name>
<dbReference type="AlphaFoldDB" id="A0A645IF29"/>
<comment type="caution">
    <text evidence="1">The sequence shown here is derived from an EMBL/GenBank/DDBJ whole genome shotgun (WGS) entry which is preliminary data.</text>
</comment>
<gene>
    <name evidence="1" type="ORF">SDC9_197177</name>
</gene>
<evidence type="ECO:0000313" key="1">
    <source>
        <dbReference type="EMBL" id="MPN49556.1"/>
    </source>
</evidence>
<dbReference type="EMBL" id="VSSQ01112906">
    <property type="protein sequence ID" value="MPN49556.1"/>
    <property type="molecule type" value="Genomic_DNA"/>
</dbReference>